<dbReference type="SMART" id="SM00481">
    <property type="entry name" value="POLIIIAc"/>
    <property type="match status" value="1"/>
</dbReference>
<dbReference type="Gene3D" id="3.20.20.140">
    <property type="entry name" value="Metal-dependent hydrolases"/>
    <property type="match status" value="2"/>
</dbReference>
<dbReference type="Pfam" id="PF02811">
    <property type="entry name" value="PHP"/>
    <property type="match status" value="1"/>
</dbReference>
<dbReference type="Pfam" id="PF14579">
    <property type="entry name" value="HHH_6"/>
    <property type="match status" value="1"/>
</dbReference>
<dbReference type="InterPro" id="IPR004805">
    <property type="entry name" value="DnaE2/DnaE/PolC"/>
</dbReference>
<keyword evidence="2 11" id="KW-0963">Cytoplasm</keyword>
<dbReference type="EC" id="2.7.7.7" evidence="11"/>
<dbReference type="CDD" id="cd07435">
    <property type="entry name" value="PHP_PolIIIA_POLC"/>
    <property type="match status" value="1"/>
</dbReference>
<evidence type="ECO:0000313" key="16">
    <source>
        <dbReference type="Proteomes" id="UP000094652"/>
    </source>
</evidence>
<dbReference type="Pfam" id="PF17657">
    <property type="entry name" value="DNA_pol3_finger"/>
    <property type="match status" value="1"/>
</dbReference>
<dbReference type="PANTHER" id="PTHR32294:SF5">
    <property type="entry name" value="DNA POLYMERASE III POLC-TYPE"/>
    <property type="match status" value="1"/>
</dbReference>
<dbReference type="Pfam" id="PF00929">
    <property type="entry name" value="RNase_T"/>
    <property type="match status" value="1"/>
</dbReference>
<dbReference type="InterPro" id="IPR029460">
    <property type="entry name" value="DNAPol_HHH"/>
</dbReference>
<comment type="function">
    <text evidence="1 11">Required for replicative DNA synthesis. This DNA polymerase also exhibits 3' to 5' exonuclease activity.</text>
</comment>
<feature type="compositionally biased region" description="Polar residues" evidence="12">
    <location>
        <begin position="196"/>
        <end position="225"/>
    </location>
</feature>
<organism evidence="15 16">
    <name type="scientific">Clostridium taeniosporum</name>
    <dbReference type="NCBI Taxonomy" id="394958"/>
    <lineage>
        <taxon>Bacteria</taxon>
        <taxon>Bacillati</taxon>
        <taxon>Bacillota</taxon>
        <taxon>Clostridia</taxon>
        <taxon>Eubacteriales</taxon>
        <taxon>Clostridiaceae</taxon>
        <taxon>Clostridium</taxon>
    </lineage>
</organism>
<feature type="domain" description="Exonuclease" evidence="13">
    <location>
        <begin position="438"/>
        <end position="603"/>
    </location>
</feature>
<evidence type="ECO:0000256" key="7">
    <source>
        <dbReference type="ARBA" id="ARBA00022801"/>
    </source>
</evidence>
<dbReference type="InterPro" id="IPR011708">
    <property type="entry name" value="DNA_pol3_alpha_NTPase_dom"/>
</dbReference>
<keyword evidence="4 11" id="KW-0548">Nucleotidyltransferase</keyword>
<dbReference type="Gene3D" id="1.10.150.870">
    <property type="match status" value="1"/>
</dbReference>
<evidence type="ECO:0000259" key="13">
    <source>
        <dbReference type="SMART" id="SM00479"/>
    </source>
</evidence>
<sequence>MVLISQDLIKQLTKEINKNENLENKEIRLLRFQFYKKSQILKVVLKSLESLTSQEEEYLKKLIIDNLGFHINIEFLCYLDVSNTSLEEINSKYWVNVAEEIAKKYPLCRSILYSKNRKVKEKVINIYSGNETLINHALNKKIDKLLQNNIKDMFSFSATVNFSFDSSLLVTEEYEASKKEENLKIIKEVMNGRTVTSESSGLKANKTQRSNNNGYRKNDNKSNYASYKREPKDENTILGRGIRTESTPIKDIDETTGYVAIIGEVFKTDIIETKTGKTILTFYITDYTSSITVKCFLKSQEKEEVLDNVKKGLYCKVRGEAVYDTYAREVVIMGRDIARMKKIDRMDGAEEKRIELHLHTNMSSMDGITSASKIIETAAKWGHEAISITDHGVVQAYPEAQIAAKKNNIKVLYGVEGYLVNNGIPLVINEKDNTLDDTFVVFDLETTGFSPVNDKIIEFGAVKIRNGEIIDRFSCFVNPEREIPYKITELTSINSSMVRDAETIDSVLPKFIKFCENSVIVAHNASFDTGFIKKNCRDLNIEFDFPILDTVTLSRFLYPELKKVKLNIVAKFLGISLENHHRAVDDAKATADILLKSFEKIKEEFEINDLKSLNDLFLSKVDIKKQPTYHIIILAKTQIGLKNLYKLVSKAHIENFFRRPRTPKTLLSEFRDGLIIGSACEAGEVYKAVLEGKSDEEIKEIIEFYDYVEIQPIANNQFLIEKGSVKDEEELRDINKRIYRLGKECNKPTVATGDVHFLNPTDEAFRRIIMAGQGFSDADNQPPLYLKTTEEMLKEFSYLGREIAKEVVIYNPKKIADSIDVLKPIPDETYPPKIEGAEEEIKNMTLNKAHSIYGEILPEVVQKRLDKELNSIINNGYAVLYLIAQKLVAKSTEDGYLVGSRGSVGSSFVATMSDITEVNGLPPHYVCPNCKKSEFFLDGSISSGADLPNKNCPDCGTPYKRDGHDIPFETFLGFEGDKEPDIDLNFSGEYQGVVHRYTEVLFGKGHTFKAGTIGTVAEKTAYGYVKKYLDEREIITSSAEIERLTIGCTGIKRTTGQHPGGIMVVPADNEIYNFCPIQHPADDNDTDVITTHFDYHSISGRLLKLDILGHDDPTVLRMLQDLTGLDPKTIPLNDEKVLSLFTSPDALGVTKEELECEVGSYGLPEFGTKFVRAMLLDTQPKTFADLVRISGLSHGTDVWLNNAQYYIKEGFTTLRDCIATRDDIMVYLMYKGLPPKSAFTIMEKVRKGKGLSEDDEKLMREHEVPDWYIGSCKKIKYMFPKGHAVAYVMMAVRIAYYKVYYPEAYYATYFTVRADDFDANLVCLGEGAINAKLQELYELGNNATVKDKGLITVLELCFEAYKRGVKFLRVDLYKSEAVKFKIEDGALRPPLNSLPGVADNAGKNIVEARKKGEFISKEDLRIRAGVSKTVIEGLNNHGCLEGLSETNQLSLF</sequence>
<protein>
    <recommendedName>
        <fullName evidence="11">DNA polymerase III PolC-type</fullName>
        <shortName evidence="11">PolIII</shortName>
        <ecNumber evidence="11">2.7.7.7</ecNumber>
    </recommendedName>
</protein>
<dbReference type="GO" id="GO:0003677">
    <property type="term" value="F:DNA binding"/>
    <property type="evidence" value="ECO:0007669"/>
    <property type="project" value="UniProtKB-UniRule"/>
</dbReference>
<dbReference type="InterPro" id="IPR004013">
    <property type="entry name" value="PHP_dom"/>
</dbReference>
<evidence type="ECO:0000256" key="6">
    <source>
        <dbReference type="ARBA" id="ARBA00022722"/>
    </source>
</evidence>
<comment type="similarity">
    <text evidence="11">Belongs to the DNA polymerase type-C family. PolC subfamily.</text>
</comment>
<evidence type="ECO:0000313" key="15">
    <source>
        <dbReference type="EMBL" id="AOR24914.2"/>
    </source>
</evidence>
<keyword evidence="9 11" id="KW-0239">DNA-directed DNA polymerase</keyword>
<evidence type="ECO:0000259" key="14">
    <source>
        <dbReference type="SMART" id="SM00481"/>
    </source>
</evidence>
<dbReference type="Pfam" id="PF07733">
    <property type="entry name" value="DNA_pol3_alpha"/>
    <property type="match status" value="1"/>
</dbReference>
<dbReference type="InterPro" id="IPR006054">
    <property type="entry name" value="DnaQ"/>
</dbReference>
<evidence type="ECO:0000256" key="10">
    <source>
        <dbReference type="ARBA" id="ARBA00049244"/>
    </source>
</evidence>
<dbReference type="InterPro" id="IPR013520">
    <property type="entry name" value="Ribonucl_H"/>
</dbReference>
<evidence type="ECO:0000256" key="12">
    <source>
        <dbReference type="SAM" id="MobiDB-lite"/>
    </source>
</evidence>
<dbReference type="SMART" id="SM00479">
    <property type="entry name" value="EXOIII"/>
    <property type="match status" value="1"/>
</dbReference>
<dbReference type="GO" id="GO:0003887">
    <property type="term" value="F:DNA-directed DNA polymerase activity"/>
    <property type="evidence" value="ECO:0007669"/>
    <property type="project" value="UniProtKB-UniRule"/>
</dbReference>
<dbReference type="InterPro" id="IPR012340">
    <property type="entry name" value="NA-bd_OB-fold"/>
</dbReference>
<gene>
    <name evidence="11 15" type="primary">polC</name>
    <name evidence="15" type="ORF">BGI42_05820</name>
</gene>
<dbReference type="FunFam" id="3.30.420.10:FF:000045">
    <property type="entry name" value="3'-5' exonuclease DinG"/>
    <property type="match status" value="1"/>
</dbReference>
<dbReference type="SUPFAM" id="SSF53098">
    <property type="entry name" value="Ribonuclease H-like"/>
    <property type="match status" value="1"/>
</dbReference>
<dbReference type="InterPro" id="IPR040982">
    <property type="entry name" value="DNA_pol3_finger"/>
</dbReference>
<dbReference type="EMBL" id="CP017253">
    <property type="protein sequence ID" value="AOR24914.2"/>
    <property type="molecule type" value="Genomic_DNA"/>
</dbReference>
<evidence type="ECO:0000256" key="1">
    <source>
        <dbReference type="ARBA" id="ARBA00003452"/>
    </source>
</evidence>
<dbReference type="Gene3D" id="1.10.150.700">
    <property type="entry name" value="PolC, middle finger domain"/>
    <property type="match status" value="2"/>
</dbReference>
<dbReference type="Gene3D" id="3.30.420.10">
    <property type="entry name" value="Ribonuclease H-like superfamily/Ribonuclease H"/>
    <property type="match status" value="1"/>
</dbReference>
<dbReference type="InterPro" id="IPR003141">
    <property type="entry name" value="Pol/His_phosphatase_N"/>
</dbReference>
<feature type="region of interest" description="Disordered" evidence="12">
    <location>
        <begin position="196"/>
        <end position="230"/>
    </location>
</feature>
<dbReference type="Proteomes" id="UP000094652">
    <property type="component" value="Chromosome"/>
</dbReference>
<evidence type="ECO:0000256" key="8">
    <source>
        <dbReference type="ARBA" id="ARBA00022839"/>
    </source>
</evidence>
<dbReference type="CDD" id="cd04484">
    <property type="entry name" value="polC_OBF"/>
    <property type="match status" value="1"/>
</dbReference>
<keyword evidence="8 11" id="KW-0269">Exonuclease</keyword>
<dbReference type="KEGG" id="ctae:BGI42_05820"/>
<keyword evidence="6 11" id="KW-0540">Nuclease</keyword>
<dbReference type="SUPFAM" id="SSF50249">
    <property type="entry name" value="Nucleic acid-binding proteins"/>
    <property type="match status" value="1"/>
</dbReference>
<dbReference type="InterPro" id="IPR006308">
    <property type="entry name" value="Pol_III_a_PolC-type_gram_pos"/>
</dbReference>
<dbReference type="GO" id="GO:0008408">
    <property type="term" value="F:3'-5' exonuclease activity"/>
    <property type="evidence" value="ECO:0007669"/>
    <property type="project" value="UniProtKB-UniRule"/>
</dbReference>
<dbReference type="NCBIfam" id="TIGR00573">
    <property type="entry name" value="dnaq"/>
    <property type="match status" value="1"/>
</dbReference>
<proteinExistence type="inferred from homology"/>
<dbReference type="InterPro" id="IPR036397">
    <property type="entry name" value="RNaseH_sf"/>
</dbReference>
<evidence type="ECO:0000256" key="3">
    <source>
        <dbReference type="ARBA" id="ARBA00022679"/>
    </source>
</evidence>
<keyword evidence="16" id="KW-1185">Reference proteome</keyword>
<dbReference type="GO" id="GO:0006261">
    <property type="term" value="P:DNA-templated DNA replication"/>
    <property type="evidence" value="ECO:0007669"/>
    <property type="project" value="UniProtKB-UniRule"/>
</dbReference>
<dbReference type="Pfam" id="PF11490">
    <property type="entry name" value="DNA_pol3_a_NII"/>
    <property type="match status" value="1"/>
</dbReference>
<keyword evidence="5 11" id="KW-0235">DNA replication</keyword>
<dbReference type="GO" id="GO:0005737">
    <property type="term" value="C:cytoplasm"/>
    <property type="evidence" value="ECO:0007669"/>
    <property type="project" value="UniProtKB-SubCell"/>
</dbReference>
<reference evidence="16" key="1">
    <citation type="submission" date="2016-09" db="EMBL/GenBank/DDBJ databases">
        <title>Genomics of Clostridium taeniosporum, an organism which forms endospores with ribbon-like appendages.</title>
        <authorList>
            <person name="Walker J.R."/>
        </authorList>
    </citation>
    <scope>NUCLEOTIDE SEQUENCE [LARGE SCALE GENOMIC DNA]</scope>
    <source>
        <strain evidence="16">1/k</strain>
    </source>
</reference>
<dbReference type="HAMAP" id="MF_00356">
    <property type="entry name" value="DNApol_PolC"/>
    <property type="match status" value="1"/>
</dbReference>
<accession>A0A1D7XNM4</accession>
<dbReference type="NCBIfam" id="NF001688">
    <property type="entry name" value="PRK00448.1"/>
    <property type="match status" value="1"/>
</dbReference>
<dbReference type="PANTHER" id="PTHR32294">
    <property type="entry name" value="DNA POLYMERASE III SUBUNIT ALPHA"/>
    <property type="match status" value="1"/>
</dbReference>
<comment type="subcellular location">
    <subcellularLocation>
        <location evidence="11">Cytoplasm</location>
    </subcellularLocation>
</comment>
<comment type="catalytic activity">
    <reaction evidence="10 11">
        <text>DNA(n) + a 2'-deoxyribonucleoside 5'-triphosphate = DNA(n+1) + diphosphate</text>
        <dbReference type="Rhea" id="RHEA:22508"/>
        <dbReference type="Rhea" id="RHEA-COMP:17339"/>
        <dbReference type="Rhea" id="RHEA-COMP:17340"/>
        <dbReference type="ChEBI" id="CHEBI:33019"/>
        <dbReference type="ChEBI" id="CHEBI:61560"/>
        <dbReference type="ChEBI" id="CHEBI:173112"/>
        <dbReference type="EC" id="2.7.7.7"/>
    </reaction>
</comment>
<name>A0A1D7XNM4_9CLOT</name>
<keyword evidence="7 11" id="KW-0378">Hydrolase</keyword>
<evidence type="ECO:0000256" key="4">
    <source>
        <dbReference type="ARBA" id="ARBA00022695"/>
    </source>
</evidence>
<dbReference type="InterPro" id="IPR044923">
    <property type="entry name" value="PolC_middle_finger_sf"/>
</dbReference>
<evidence type="ECO:0000256" key="2">
    <source>
        <dbReference type="ARBA" id="ARBA00022490"/>
    </source>
</evidence>
<evidence type="ECO:0000256" key="11">
    <source>
        <dbReference type="HAMAP-Rule" id="MF_00356"/>
    </source>
</evidence>
<keyword evidence="3 11" id="KW-0808">Transferase</keyword>
<dbReference type="Gene3D" id="2.40.50.140">
    <property type="entry name" value="Nucleic acid-binding proteins"/>
    <property type="match status" value="1"/>
</dbReference>
<dbReference type="OrthoDB" id="9804290at2"/>
<dbReference type="InterPro" id="IPR024754">
    <property type="entry name" value="DNA_PolC-like_N_II"/>
</dbReference>
<dbReference type="InterPro" id="IPR012337">
    <property type="entry name" value="RNaseH-like_sf"/>
</dbReference>
<dbReference type="STRING" id="394958.BGI42_05820"/>
<dbReference type="NCBIfam" id="TIGR01405">
    <property type="entry name" value="polC_Gram_pos"/>
    <property type="match status" value="1"/>
</dbReference>
<evidence type="ECO:0000256" key="9">
    <source>
        <dbReference type="ARBA" id="ARBA00022932"/>
    </source>
</evidence>
<evidence type="ECO:0000256" key="5">
    <source>
        <dbReference type="ARBA" id="ARBA00022705"/>
    </source>
</evidence>
<feature type="domain" description="Polymerase/histidinol phosphatase N-terminal" evidence="14">
    <location>
        <begin position="354"/>
        <end position="421"/>
    </location>
</feature>
<dbReference type="Gene3D" id="3.30.1900.20">
    <property type="match status" value="2"/>
</dbReference>